<dbReference type="Proteomes" id="UP000504606">
    <property type="component" value="Unplaced"/>
</dbReference>
<dbReference type="PANTHER" id="PTHR43544">
    <property type="entry name" value="SHORT-CHAIN DEHYDROGENASE/REDUCTASE"/>
    <property type="match status" value="1"/>
</dbReference>
<organism evidence="5 6">
    <name type="scientific">Frankliniella occidentalis</name>
    <name type="common">Western flower thrips</name>
    <name type="synonym">Euthrips occidentalis</name>
    <dbReference type="NCBI Taxonomy" id="133901"/>
    <lineage>
        <taxon>Eukaryota</taxon>
        <taxon>Metazoa</taxon>
        <taxon>Ecdysozoa</taxon>
        <taxon>Arthropoda</taxon>
        <taxon>Hexapoda</taxon>
        <taxon>Insecta</taxon>
        <taxon>Pterygota</taxon>
        <taxon>Neoptera</taxon>
        <taxon>Paraneoptera</taxon>
        <taxon>Thysanoptera</taxon>
        <taxon>Terebrantia</taxon>
        <taxon>Thripoidea</taxon>
        <taxon>Thripidae</taxon>
        <taxon>Frankliniella</taxon>
    </lineage>
</organism>
<keyword evidence="5" id="KW-1185">Reference proteome</keyword>
<feature type="chain" id="PRO_5026696530" evidence="4">
    <location>
        <begin position="25"/>
        <end position="278"/>
    </location>
</feature>
<evidence type="ECO:0000256" key="3">
    <source>
        <dbReference type="RuleBase" id="RU000363"/>
    </source>
</evidence>
<evidence type="ECO:0000256" key="1">
    <source>
        <dbReference type="ARBA" id="ARBA00022857"/>
    </source>
</evidence>
<keyword evidence="1" id="KW-0521">NADP</keyword>
<evidence type="ECO:0000256" key="4">
    <source>
        <dbReference type="SAM" id="SignalP"/>
    </source>
</evidence>
<reference evidence="6" key="1">
    <citation type="submission" date="2025-08" db="UniProtKB">
        <authorList>
            <consortium name="RefSeq"/>
        </authorList>
    </citation>
    <scope>IDENTIFICATION</scope>
    <source>
        <tissue evidence="6">Whole organism</tissue>
    </source>
</reference>
<keyword evidence="4" id="KW-0732">Signal</keyword>
<dbReference type="GeneID" id="113204579"/>
<dbReference type="CDD" id="cd05325">
    <property type="entry name" value="carb_red_sniffer_like_SDR_c"/>
    <property type="match status" value="1"/>
</dbReference>
<keyword evidence="2" id="KW-0560">Oxidoreductase</keyword>
<dbReference type="OrthoDB" id="5296at2759"/>
<feature type="signal peptide" evidence="4">
    <location>
        <begin position="1"/>
        <end position="24"/>
    </location>
</feature>
<dbReference type="Pfam" id="PF00106">
    <property type="entry name" value="adh_short"/>
    <property type="match status" value="1"/>
</dbReference>
<dbReference type="GO" id="GO:0005737">
    <property type="term" value="C:cytoplasm"/>
    <property type="evidence" value="ECO:0007669"/>
    <property type="project" value="TreeGrafter"/>
</dbReference>
<dbReference type="Gene3D" id="3.40.50.720">
    <property type="entry name" value="NAD(P)-binding Rossmann-like Domain"/>
    <property type="match status" value="1"/>
</dbReference>
<dbReference type="InterPro" id="IPR002347">
    <property type="entry name" value="SDR_fam"/>
</dbReference>
<dbReference type="KEGG" id="foc:113204579"/>
<proteinExistence type="inferred from homology"/>
<evidence type="ECO:0000313" key="5">
    <source>
        <dbReference type="Proteomes" id="UP000504606"/>
    </source>
</evidence>
<dbReference type="InterPro" id="IPR051468">
    <property type="entry name" value="Fungal_SecMetab_SDRs"/>
</dbReference>
<dbReference type="PRINTS" id="PR00081">
    <property type="entry name" value="GDHRDH"/>
</dbReference>
<evidence type="ECO:0000313" key="6">
    <source>
        <dbReference type="RefSeq" id="XP_026275579.1"/>
    </source>
</evidence>
<dbReference type="SUPFAM" id="SSF51735">
    <property type="entry name" value="NAD(P)-binding Rossmann-fold domains"/>
    <property type="match status" value="1"/>
</dbReference>
<dbReference type="PRINTS" id="PR00080">
    <property type="entry name" value="SDRFAMILY"/>
</dbReference>
<sequence>MEVNNRSVLTFLCVCFCSIQLGKANPSQTNMSSVFITGSNRGIGLEMVKQLLAHANPPSTLFATCRNPDSATELQALAKNHSNLIILKLDVLDFDSFEGVASKVSDIVGNKGLNVLINNAGINRGKKDSLSLVNAQDMIDVYRTNTVAPILLIKALRPLLKKAAEVNKSSPMGWSRAAIIDISSGLGSVSNNDFGGWFEYRESKAALNMAARSVASELGPENILVLSVHPGWVQTDMGTSAADLKVEDSVRSMLNVFYNLKPENHNTFVQWEGKTLPW</sequence>
<evidence type="ECO:0000256" key="2">
    <source>
        <dbReference type="ARBA" id="ARBA00023002"/>
    </source>
</evidence>
<dbReference type="InterPro" id="IPR036291">
    <property type="entry name" value="NAD(P)-bd_dom_sf"/>
</dbReference>
<dbReference type="RefSeq" id="XP_026275579.1">
    <property type="nucleotide sequence ID" value="XM_026419794.2"/>
</dbReference>
<comment type="similarity">
    <text evidence="3">Belongs to the short-chain dehydrogenases/reductases (SDR) family.</text>
</comment>
<dbReference type="PANTHER" id="PTHR43544:SF7">
    <property type="entry name" value="NADB-LER2"/>
    <property type="match status" value="1"/>
</dbReference>
<dbReference type="AlphaFoldDB" id="A0A6J1S2X5"/>
<protein>
    <submittedName>
        <fullName evidence="6">C-factor</fullName>
    </submittedName>
</protein>
<accession>A0A6J1S2X5</accession>
<gene>
    <name evidence="6" type="primary">LOC113204579</name>
</gene>
<dbReference type="GO" id="GO:0016491">
    <property type="term" value="F:oxidoreductase activity"/>
    <property type="evidence" value="ECO:0007669"/>
    <property type="project" value="UniProtKB-KW"/>
</dbReference>
<name>A0A6J1S2X5_FRAOC</name>